<keyword evidence="3" id="KW-1185">Reference proteome</keyword>
<dbReference type="PANTHER" id="PTHR28047">
    <property type="entry name" value="PROTEIN DCG1"/>
    <property type="match status" value="1"/>
</dbReference>
<accession>A0A8B2NX38</accession>
<dbReference type="Pfam" id="PF01177">
    <property type="entry name" value="Asp_Glu_race"/>
    <property type="match status" value="1"/>
</dbReference>
<organism evidence="2 3">
    <name type="scientific">Acuticoccus sediminis</name>
    <dbReference type="NCBI Taxonomy" id="2184697"/>
    <lineage>
        <taxon>Bacteria</taxon>
        <taxon>Pseudomonadati</taxon>
        <taxon>Pseudomonadota</taxon>
        <taxon>Alphaproteobacteria</taxon>
        <taxon>Hyphomicrobiales</taxon>
        <taxon>Amorphaceae</taxon>
        <taxon>Acuticoccus</taxon>
    </lineage>
</organism>
<name>A0A8B2NX38_9HYPH</name>
<comment type="similarity">
    <text evidence="1">Belongs to the HyuE racemase family.</text>
</comment>
<dbReference type="GO" id="GO:0047661">
    <property type="term" value="F:amino-acid racemase activity"/>
    <property type="evidence" value="ECO:0007669"/>
    <property type="project" value="InterPro"/>
</dbReference>
<sequence>MRLLFLNPNTSTSLTDRMASAVRPYLAPTTELVPATAARGFPYISSRAEADVSASIVLEMIAEHEGDVDAVVVAAFGDPGLYSARELYDIPIVGVAEAAILTACAVGDRFGIVTFSQVMSTWYLDSVSRARLDARFTGVRVPSQPAPPSGIDTVQETLGDQLVELVDTAVTTDKADVVIIGGAPLAGFAATVEDRVAVPVIDPVVAGVLYAEMLVRLGLSAPLKGAYARPPAKPSIGLPPALARRIGGPIDRLS</sequence>
<dbReference type="PANTHER" id="PTHR28047:SF5">
    <property type="entry name" value="PROTEIN DCG1"/>
    <property type="match status" value="1"/>
</dbReference>
<dbReference type="InterPro" id="IPR015942">
    <property type="entry name" value="Asp/Glu/hydantoin_racemase"/>
</dbReference>
<comment type="caution">
    <text evidence="2">The sequence shown here is derived from an EMBL/GenBank/DDBJ whole genome shotgun (WGS) entry which is preliminary data.</text>
</comment>
<reference evidence="2 3" key="1">
    <citation type="submission" date="2018-05" db="EMBL/GenBank/DDBJ databases">
        <title>Acuticoccus sediminis sp. nov., isolated from deep-sea sediment of Indian Ocean.</title>
        <authorList>
            <person name="Liu X."/>
            <person name="Lai Q."/>
            <person name="Du Y."/>
            <person name="Sun F."/>
            <person name="Zhang X."/>
            <person name="Wang S."/>
            <person name="Shao Z."/>
        </authorList>
    </citation>
    <scope>NUCLEOTIDE SEQUENCE [LARGE SCALE GENOMIC DNA]</scope>
    <source>
        <strain evidence="2 3">PTG4-2</strain>
    </source>
</reference>
<evidence type="ECO:0000256" key="1">
    <source>
        <dbReference type="ARBA" id="ARBA00038414"/>
    </source>
</evidence>
<dbReference type="InterPro" id="IPR052186">
    <property type="entry name" value="Hydantoin_racemase-like"/>
</dbReference>
<dbReference type="Proteomes" id="UP000249590">
    <property type="component" value="Unassembled WGS sequence"/>
</dbReference>
<gene>
    <name evidence="2" type="ORF">DLJ53_02545</name>
</gene>
<protein>
    <submittedName>
        <fullName evidence="2">Asp/Glu/hydantoin racemase</fullName>
    </submittedName>
</protein>
<proteinExistence type="inferred from homology"/>
<dbReference type="Gene3D" id="3.40.50.12500">
    <property type="match status" value="1"/>
</dbReference>
<dbReference type="InterPro" id="IPR053714">
    <property type="entry name" value="Iso_Racemase_Enz_sf"/>
</dbReference>
<evidence type="ECO:0000313" key="3">
    <source>
        <dbReference type="Proteomes" id="UP000249590"/>
    </source>
</evidence>
<dbReference type="OrthoDB" id="9791723at2"/>
<dbReference type="RefSeq" id="WP_111342074.1">
    <property type="nucleotide sequence ID" value="NZ_QHHQ01000001.1"/>
</dbReference>
<dbReference type="AlphaFoldDB" id="A0A8B2NX38"/>
<evidence type="ECO:0000313" key="2">
    <source>
        <dbReference type="EMBL" id="RAI03411.1"/>
    </source>
</evidence>
<dbReference type="EMBL" id="QHHQ01000001">
    <property type="protein sequence ID" value="RAI03411.1"/>
    <property type="molecule type" value="Genomic_DNA"/>
</dbReference>